<protein>
    <submittedName>
        <fullName evidence="3">Helix-turn-helix domain-containing protein</fullName>
    </submittedName>
</protein>
<dbReference type="InterPro" id="IPR010982">
    <property type="entry name" value="Lambda_DNA-bd_dom_sf"/>
</dbReference>
<dbReference type="eggNOG" id="COG5606">
    <property type="taxonomic scope" value="Bacteria"/>
</dbReference>
<keyword evidence="5" id="KW-1185">Reference proteome</keyword>
<dbReference type="InterPro" id="IPR039554">
    <property type="entry name" value="HigA2-like_HTH"/>
</dbReference>
<feature type="domain" description="HigA2-like helix-turn-helix" evidence="1">
    <location>
        <begin position="36"/>
        <end position="113"/>
    </location>
</feature>
<reference evidence="3 5" key="3">
    <citation type="submission" date="2024-09" db="EMBL/GenBank/DDBJ databases">
        <title>Genomes of Rahnella.</title>
        <authorList>
            <person name="Mnguni F.C."/>
            <person name="Shin G.Y."/>
            <person name="Coutinho T."/>
        </authorList>
    </citation>
    <scope>NUCLEOTIDE SEQUENCE [LARGE SCALE GENOMIC DNA]</scope>
    <source>
        <strain evidence="3 5">20WA0057</strain>
    </source>
</reference>
<dbReference type="AlphaFoldDB" id="A0A0H3FIA5"/>
<dbReference type="Gene3D" id="1.10.260.40">
    <property type="entry name" value="lambda repressor-like DNA-binding domains"/>
    <property type="match status" value="1"/>
</dbReference>
<dbReference type="Pfam" id="PF13744">
    <property type="entry name" value="HTH_37"/>
    <property type="match status" value="1"/>
</dbReference>
<dbReference type="SUPFAM" id="SSF47413">
    <property type="entry name" value="lambda repressor-like DNA-binding domains"/>
    <property type="match status" value="1"/>
</dbReference>
<dbReference type="GO" id="GO:0003677">
    <property type="term" value="F:DNA binding"/>
    <property type="evidence" value="ECO:0007669"/>
    <property type="project" value="InterPro"/>
</dbReference>
<dbReference type="EMBL" id="CP002505">
    <property type="protein sequence ID" value="ADW74658.1"/>
    <property type="molecule type" value="Genomic_DNA"/>
</dbReference>
<dbReference type="GeneID" id="95416360"/>
<evidence type="ECO:0000313" key="5">
    <source>
        <dbReference type="Proteomes" id="UP001598201"/>
    </source>
</evidence>
<evidence type="ECO:0000313" key="3">
    <source>
        <dbReference type="EMBL" id="MFD3225933.1"/>
    </source>
</evidence>
<organism evidence="2 4">
    <name type="scientific">Rahnella sp. (strain Y9602)</name>
    <dbReference type="NCBI Taxonomy" id="2703885"/>
    <lineage>
        <taxon>Bacteria</taxon>
        <taxon>Pseudomonadati</taxon>
        <taxon>Pseudomonadota</taxon>
        <taxon>Gammaproteobacteria</taxon>
        <taxon>Enterobacterales</taxon>
        <taxon>Yersiniaceae</taxon>
        <taxon>Rahnella</taxon>
    </lineage>
</organism>
<evidence type="ECO:0000313" key="4">
    <source>
        <dbReference type="Proteomes" id="UP000007257"/>
    </source>
</evidence>
<evidence type="ECO:0000259" key="1">
    <source>
        <dbReference type="Pfam" id="PF13744"/>
    </source>
</evidence>
<dbReference type="Proteomes" id="UP000007257">
    <property type="component" value="Chromosome"/>
</dbReference>
<name>A0A0H3FIA5_RAHSY</name>
<dbReference type="Proteomes" id="UP001598201">
    <property type="component" value="Unassembled WGS sequence"/>
</dbReference>
<dbReference type="KEGG" id="rah:Rahaq_3064"/>
<dbReference type="RefSeq" id="WP_013576354.1">
    <property type="nucleotide sequence ID" value="NC_015061.1"/>
</dbReference>
<sequence>MKKDVIDVASRHITPAGGNVFADLGFSAVEAQALHADSQRKIAHTLALKEQLMTEIGLWIAHQNLLQSDAAKILQVSRPRVSDVVNKKTDKFTLDALILMLSLAGKQVKLVVE</sequence>
<dbReference type="EMBL" id="JBHUCJ010000066">
    <property type="protein sequence ID" value="MFD3225933.1"/>
    <property type="molecule type" value="Genomic_DNA"/>
</dbReference>
<accession>A0A0H3FIA5</accession>
<proteinExistence type="predicted"/>
<reference evidence="4" key="1">
    <citation type="submission" date="2011-01" db="EMBL/GenBank/DDBJ databases">
        <title>Complete sequence of chromosome of Rahnella sp. Y9602.</title>
        <authorList>
            <consortium name="US DOE Joint Genome Institute"/>
            <person name="Lucas S."/>
            <person name="Copeland A."/>
            <person name="Lapidus A."/>
            <person name="Cheng J.-F."/>
            <person name="Goodwin L."/>
            <person name="Pitluck S."/>
            <person name="Lu M."/>
            <person name="Detter J.C."/>
            <person name="Han C."/>
            <person name="Tapia R."/>
            <person name="Land M."/>
            <person name="Hauser L."/>
            <person name="Kyrpides N."/>
            <person name="Ivanova N."/>
            <person name="Ovchinnikova G."/>
            <person name="Pagani I."/>
            <person name="Sobecky P.A."/>
            <person name="Martinez R.J."/>
            <person name="Woyke T."/>
        </authorList>
    </citation>
    <scope>NUCLEOTIDE SEQUENCE [LARGE SCALE GENOMIC DNA]</scope>
    <source>
        <strain evidence="4">Y9602</strain>
    </source>
</reference>
<evidence type="ECO:0000313" key="2">
    <source>
        <dbReference type="EMBL" id="ADW74658.1"/>
    </source>
</evidence>
<dbReference type="OrthoDB" id="8526848at2"/>
<reference evidence="2 4" key="2">
    <citation type="journal article" date="2012" name="J. Bacteriol.">
        <title>Complete Genome Sequence of Rahnella sp. Strain Y9602, a Gammaproteobacterium Isolate from Metal- and Radionuclide-Contaminated Soil.</title>
        <authorList>
            <person name="Martinez R.J."/>
            <person name="Bruce D."/>
            <person name="Detter C."/>
            <person name="Goodwin L.A."/>
            <person name="Han J."/>
            <person name="Han C.S."/>
            <person name="Held B."/>
            <person name="Land M.L."/>
            <person name="Mikhailova N."/>
            <person name="Nolan M."/>
            <person name="Pennacchio L."/>
            <person name="Pitluck S."/>
            <person name="Tapia R."/>
            <person name="Woyke T."/>
            <person name="Sobecky P.A."/>
        </authorList>
    </citation>
    <scope>NUCLEOTIDE SEQUENCE [LARGE SCALE GENOMIC DNA]</scope>
    <source>
        <strain evidence="2 4">Y9602</strain>
    </source>
</reference>
<dbReference type="HOGENOM" id="CLU_163934_2_0_6"/>
<gene>
    <name evidence="2" type="ordered locus">Rahaq_3064</name>
    <name evidence="3" type="ORF">ACFPK4_20495</name>
</gene>